<evidence type="ECO:0000256" key="3">
    <source>
        <dbReference type="ARBA" id="ARBA00011276"/>
    </source>
</evidence>
<dbReference type="KEGG" id="apln:108735533"/>
<dbReference type="FunCoup" id="A0A1W4WSM5">
    <property type="interactions" value="2553"/>
</dbReference>
<dbReference type="GO" id="GO:0034975">
    <property type="term" value="P:protein folding in endoplasmic reticulum"/>
    <property type="evidence" value="ECO:0007669"/>
    <property type="project" value="TreeGrafter"/>
</dbReference>
<dbReference type="Proteomes" id="UP000192223">
    <property type="component" value="Unplaced"/>
</dbReference>
<organism evidence="15 16">
    <name type="scientific">Agrilus planipennis</name>
    <name type="common">Emerald ash borer</name>
    <name type="synonym">Agrilus marcopoli</name>
    <dbReference type="NCBI Taxonomy" id="224129"/>
    <lineage>
        <taxon>Eukaryota</taxon>
        <taxon>Metazoa</taxon>
        <taxon>Ecdysozoa</taxon>
        <taxon>Arthropoda</taxon>
        <taxon>Hexapoda</taxon>
        <taxon>Insecta</taxon>
        <taxon>Pterygota</taxon>
        <taxon>Neoptera</taxon>
        <taxon>Endopterygota</taxon>
        <taxon>Coleoptera</taxon>
        <taxon>Polyphaga</taxon>
        <taxon>Elateriformia</taxon>
        <taxon>Buprestoidea</taxon>
        <taxon>Buprestidae</taxon>
        <taxon>Agrilinae</taxon>
        <taxon>Agrilus</taxon>
    </lineage>
</organism>
<name>A0A1W4WSM5_AGRPL</name>
<evidence type="ECO:0000256" key="2">
    <source>
        <dbReference type="ARBA" id="ARBA00007904"/>
    </source>
</evidence>
<dbReference type="InterPro" id="IPR015943">
    <property type="entry name" value="WD40/YVTN_repeat-like_dom_sf"/>
</dbReference>
<proteinExistence type="inferred from homology"/>
<evidence type="ECO:0000256" key="9">
    <source>
        <dbReference type="ARBA" id="ARBA00023136"/>
    </source>
</evidence>
<sequence>MDYFKSILLEFLIFLLFFNKTFALYEDQVDKFDWKQSYIGKIEFANLDSLKKIIVATEENVIASLNLKNGQIVWRQVLENPLEHRIKLLHVQKEAVSVSGDGHNWFVRGWDLSSGTLLREWTIHLDKNMTSYFTVSENKLLHIAAVPHSHIELSKYHLLSGQNSGKSIKINGPWIKDLTQCTISGLFFACLDENKVKYINLLQEQKMYAYDLSDVGKESESMSILPFKSTESSVILVKNDNAKVLRLNPDGSFYLLPYEVSPSVVSATNGEQNILLHISQMVENNGKYQITNLDTLTGEEIVFTIETNKEFWQPNILCAICKGTACRVLVQTLDNSLSVIQLPSGKIVWTREEALSQIVATEFVELPVSPLDASIEHEFDIGSGGVIDMFKKRITSQFNQLKLLMSGSQTTTNTTLWRDDFGLHKLIVLVTKVGKLFVLDTLTGNIVWSKYLPNTSPFDGLNNQIAALFVQRTARHHPLSPQCIVLMKSSISGNGIVYIFDPITGNVVNVKYLSSPIQQAMLMPQETENFLKPLIIFTTEGLVELVPESAIMDLYSYRHVLFMFNINKDRKSISGYSFRHSTEKEAKATLKWNVDFGPSEVVSYGIRPASEIVHSQGRVLGDRSVLYKYVNPNLIALSTLTDDPLHKNVHTFYLIDGVSGLVIYSACHKRTREPIHIIHSENWLVYTYFNERFRRTEVVALELYEGSFQSNSTHFSSHAISQLPHVESQAYILPAVASAATVTLTERGITSKHLLFALTNGAVTQVPWMIMEPRGAFGPSGPEEGFIPYVPELPLPPEANINYNQSLLRVRGISVSPARLESTCLVLVHGLDLFYTRVAPSKTFDLLKEDFDHGLIVMVLVGLTIASFVTKYLASQKAVRQMWK</sequence>
<dbReference type="PANTHER" id="PTHR21573">
    <property type="entry name" value="ER MEMBRANE PROTEIN COMPLEX SUBUNIT 1"/>
    <property type="match status" value="1"/>
</dbReference>
<dbReference type="Pfam" id="PF25293">
    <property type="entry name" value="Beta-prop_EMC1_N"/>
    <property type="match status" value="1"/>
</dbReference>
<keyword evidence="8 11" id="KW-1133">Transmembrane helix</keyword>
<feature type="signal peptide" evidence="12">
    <location>
        <begin position="1"/>
        <end position="23"/>
    </location>
</feature>
<keyword evidence="9 11" id="KW-0472">Membrane</keyword>
<evidence type="ECO:0000256" key="6">
    <source>
        <dbReference type="ARBA" id="ARBA00022729"/>
    </source>
</evidence>
<evidence type="ECO:0000256" key="4">
    <source>
        <dbReference type="ARBA" id="ARBA00020824"/>
    </source>
</evidence>
<feature type="domain" description="ER membrane protein complex subunit 1 C-terminal" evidence="13">
    <location>
        <begin position="680"/>
        <end position="883"/>
    </location>
</feature>
<feature type="transmembrane region" description="Helical" evidence="11">
    <location>
        <begin position="854"/>
        <end position="874"/>
    </location>
</feature>
<keyword evidence="5 11" id="KW-0812">Transmembrane</keyword>
<dbReference type="SUPFAM" id="SSF50998">
    <property type="entry name" value="Quinoprotein alcohol dehydrogenase-like"/>
    <property type="match status" value="1"/>
</dbReference>
<protein>
    <recommendedName>
        <fullName evidence="4">ER membrane protein complex subunit 1</fullName>
    </recommendedName>
</protein>
<evidence type="ECO:0000256" key="12">
    <source>
        <dbReference type="SAM" id="SignalP"/>
    </source>
</evidence>
<evidence type="ECO:0000313" key="16">
    <source>
        <dbReference type="RefSeq" id="XP_018323035.1"/>
    </source>
</evidence>
<dbReference type="InterPro" id="IPR011047">
    <property type="entry name" value="Quinoprotein_ADH-like_sf"/>
</dbReference>
<evidence type="ECO:0000256" key="1">
    <source>
        <dbReference type="ARBA" id="ARBA00004115"/>
    </source>
</evidence>
<keyword evidence="6 12" id="KW-0732">Signal</keyword>
<dbReference type="Pfam" id="PF07774">
    <property type="entry name" value="EMC1_C"/>
    <property type="match status" value="1"/>
</dbReference>
<evidence type="ECO:0000259" key="14">
    <source>
        <dbReference type="Pfam" id="PF25293"/>
    </source>
</evidence>
<feature type="chain" id="PRO_5010740999" description="ER membrane protein complex subunit 1" evidence="12">
    <location>
        <begin position="24"/>
        <end position="884"/>
    </location>
</feature>
<dbReference type="InterPro" id="IPR026895">
    <property type="entry name" value="EMC1"/>
</dbReference>
<dbReference type="PANTHER" id="PTHR21573:SF0">
    <property type="entry name" value="ER MEMBRANE PROTEIN COMPLEX SUBUNIT 1"/>
    <property type="match status" value="1"/>
</dbReference>
<dbReference type="InterPro" id="IPR011678">
    <property type="entry name" value="EMC1_C"/>
</dbReference>
<evidence type="ECO:0000256" key="11">
    <source>
        <dbReference type="SAM" id="Phobius"/>
    </source>
</evidence>
<gene>
    <name evidence="16" type="primary">LOC108735533</name>
</gene>
<dbReference type="InterPro" id="IPR058545">
    <property type="entry name" value="Beta-prop_EMC1_1st"/>
</dbReference>
<reference evidence="16" key="1">
    <citation type="submission" date="2025-08" db="UniProtKB">
        <authorList>
            <consortium name="RefSeq"/>
        </authorList>
    </citation>
    <scope>IDENTIFICATION</scope>
    <source>
        <tissue evidence="16">Entire body</tissue>
    </source>
</reference>
<dbReference type="AlphaFoldDB" id="A0A1W4WSM5"/>
<keyword evidence="10" id="KW-0325">Glycoprotein</keyword>
<evidence type="ECO:0000256" key="5">
    <source>
        <dbReference type="ARBA" id="ARBA00022692"/>
    </source>
</evidence>
<comment type="subcellular location">
    <subcellularLocation>
        <location evidence="1">Endoplasmic reticulum membrane</location>
        <topology evidence="1">Single-pass type I membrane protein</topology>
    </subcellularLocation>
</comment>
<dbReference type="GO" id="GO:0072546">
    <property type="term" value="C:EMC complex"/>
    <property type="evidence" value="ECO:0007669"/>
    <property type="project" value="InterPro"/>
</dbReference>
<dbReference type="OrthoDB" id="28092at2759"/>
<evidence type="ECO:0000256" key="8">
    <source>
        <dbReference type="ARBA" id="ARBA00022989"/>
    </source>
</evidence>
<accession>A0A1W4WSM5</accession>
<keyword evidence="15" id="KW-1185">Reference proteome</keyword>
<evidence type="ECO:0000313" key="15">
    <source>
        <dbReference type="Proteomes" id="UP000192223"/>
    </source>
</evidence>
<dbReference type="InParanoid" id="A0A1W4WSM5"/>
<evidence type="ECO:0000256" key="10">
    <source>
        <dbReference type="ARBA" id="ARBA00023180"/>
    </source>
</evidence>
<evidence type="ECO:0000259" key="13">
    <source>
        <dbReference type="Pfam" id="PF07774"/>
    </source>
</evidence>
<comment type="similarity">
    <text evidence="2">Belongs to the EMC1 family.</text>
</comment>
<dbReference type="STRING" id="224129.A0A1W4WSM5"/>
<comment type="subunit">
    <text evidence="3">Component of the ER membrane protein complex (EMC).</text>
</comment>
<feature type="domain" description="EMC1 first beta-propeller" evidence="14">
    <location>
        <begin position="23"/>
        <end position="131"/>
    </location>
</feature>
<dbReference type="RefSeq" id="XP_018323035.1">
    <property type="nucleotide sequence ID" value="XM_018467533.2"/>
</dbReference>
<dbReference type="CTD" id="23065"/>
<dbReference type="Gene3D" id="2.130.10.10">
    <property type="entry name" value="YVTN repeat-like/Quinoprotein amine dehydrogenase"/>
    <property type="match status" value="1"/>
</dbReference>
<keyword evidence="7" id="KW-0256">Endoplasmic reticulum</keyword>
<dbReference type="GeneID" id="108735533"/>
<evidence type="ECO:0000256" key="7">
    <source>
        <dbReference type="ARBA" id="ARBA00022824"/>
    </source>
</evidence>